<proteinExistence type="predicted"/>
<dbReference type="OrthoDB" id="9941171at2"/>
<keyword evidence="1" id="KW-0732">Signal</keyword>
<reference evidence="2 3" key="1">
    <citation type="submission" date="2018-12" db="EMBL/GenBank/DDBJ databases">
        <title>Rubrispira sanarue gen. nov., sp., nov., a member of the order Silvanigrellales, isolated from a brackish lake in Hamamatsu Japan.</title>
        <authorList>
            <person name="Maejima Y."/>
            <person name="Iino T."/>
            <person name="Muraguchi Y."/>
            <person name="Fukuda K."/>
            <person name="Nojiri H."/>
            <person name="Ohkuma M."/>
            <person name="Moriuchi R."/>
            <person name="Dohra H."/>
            <person name="Kimbara K."/>
            <person name="Shintani M."/>
        </authorList>
    </citation>
    <scope>NUCLEOTIDE SEQUENCE [LARGE SCALE GENOMIC DNA]</scope>
    <source>
        <strain evidence="2 3">RF1110005</strain>
    </source>
</reference>
<dbReference type="AlphaFoldDB" id="A0A4P2VN03"/>
<feature type="signal peptide" evidence="1">
    <location>
        <begin position="1"/>
        <end position="18"/>
    </location>
</feature>
<dbReference type="Proteomes" id="UP000291236">
    <property type="component" value="Chromosome"/>
</dbReference>
<keyword evidence="3" id="KW-1185">Reference proteome</keyword>
<accession>A0A4P2VN03</accession>
<feature type="chain" id="PRO_5020766191" evidence="1">
    <location>
        <begin position="19"/>
        <end position="175"/>
    </location>
</feature>
<evidence type="ECO:0000313" key="2">
    <source>
        <dbReference type="EMBL" id="BBH53310.1"/>
    </source>
</evidence>
<name>A0A4P2VN03_FLUSA</name>
<dbReference type="KEGG" id="sbf:JCM31447_17530"/>
<organism evidence="2 3">
    <name type="scientific">Fluviispira sanaruensis</name>
    <dbReference type="NCBI Taxonomy" id="2493639"/>
    <lineage>
        <taxon>Bacteria</taxon>
        <taxon>Pseudomonadati</taxon>
        <taxon>Bdellovibrionota</taxon>
        <taxon>Oligoflexia</taxon>
        <taxon>Silvanigrellales</taxon>
        <taxon>Silvanigrellaceae</taxon>
        <taxon>Fluviispira</taxon>
    </lineage>
</organism>
<dbReference type="RefSeq" id="WP_130608895.1">
    <property type="nucleotide sequence ID" value="NZ_AP019368.1"/>
</dbReference>
<gene>
    <name evidence="2" type="ORF">JCM31447_17530</name>
</gene>
<sequence>MFKLFLVAAYLFPLNAFAGGYLACVNPNDEDDWGWAPPITAIEHARWGTGNSFIPINEKGTWINGDHYFNKRGHSGLIASVNIKNFDLNLVESFCNALKLQCQKLGEQYSSVFVKENAIFAVNFPFKFGYISFSYYLGVRNSDTFDTSRKNLRSTTCPNMNYPDFPNDGGVFYIF</sequence>
<protein>
    <submittedName>
        <fullName evidence="2">Uncharacterized protein</fullName>
    </submittedName>
</protein>
<dbReference type="EMBL" id="AP019368">
    <property type="protein sequence ID" value="BBH53310.1"/>
    <property type="molecule type" value="Genomic_DNA"/>
</dbReference>
<evidence type="ECO:0000256" key="1">
    <source>
        <dbReference type="SAM" id="SignalP"/>
    </source>
</evidence>
<evidence type="ECO:0000313" key="3">
    <source>
        <dbReference type="Proteomes" id="UP000291236"/>
    </source>
</evidence>